<dbReference type="EMBL" id="CAJPVJ010000327">
    <property type="protein sequence ID" value="CAG2162083.1"/>
    <property type="molecule type" value="Genomic_DNA"/>
</dbReference>
<evidence type="ECO:0000313" key="2">
    <source>
        <dbReference type="EMBL" id="CAD7638939.1"/>
    </source>
</evidence>
<dbReference type="GO" id="GO:0016491">
    <property type="term" value="F:oxidoreductase activity"/>
    <property type="evidence" value="ECO:0007669"/>
    <property type="project" value="UniProtKB-KW"/>
</dbReference>
<dbReference type="PANTHER" id="PTHR43975">
    <property type="entry name" value="ZGC:101858"/>
    <property type="match status" value="1"/>
</dbReference>
<dbReference type="FunFam" id="3.40.50.720:FF:000084">
    <property type="entry name" value="Short-chain dehydrogenase reductase"/>
    <property type="match status" value="1"/>
</dbReference>
<evidence type="ECO:0000313" key="3">
    <source>
        <dbReference type="Proteomes" id="UP000728032"/>
    </source>
</evidence>
<dbReference type="PANTHER" id="PTHR43975:SF2">
    <property type="entry name" value="EG:BACR7A4.14 PROTEIN-RELATED"/>
    <property type="match status" value="1"/>
</dbReference>
<dbReference type="InterPro" id="IPR020904">
    <property type="entry name" value="Sc_DH/Rdtase_CS"/>
</dbReference>
<organism evidence="2">
    <name type="scientific">Oppiella nova</name>
    <dbReference type="NCBI Taxonomy" id="334625"/>
    <lineage>
        <taxon>Eukaryota</taxon>
        <taxon>Metazoa</taxon>
        <taxon>Ecdysozoa</taxon>
        <taxon>Arthropoda</taxon>
        <taxon>Chelicerata</taxon>
        <taxon>Arachnida</taxon>
        <taxon>Acari</taxon>
        <taxon>Acariformes</taxon>
        <taxon>Sarcoptiformes</taxon>
        <taxon>Oribatida</taxon>
        <taxon>Brachypylina</taxon>
        <taxon>Oppioidea</taxon>
        <taxon>Oppiidae</taxon>
        <taxon>Oppiella</taxon>
    </lineage>
</organism>
<dbReference type="Proteomes" id="UP000728032">
    <property type="component" value="Unassembled WGS sequence"/>
</dbReference>
<dbReference type="Gene3D" id="3.40.50.720">
    <property type="entry name" value="NAD(P)-binding Rossmann-like Domain"/>
    <property type="match status" value="1"/>
</dbReference>
<dbReference type="PRINTS" id="PR00081">
    <property type="entry name" value="GDHRDH"/>
</dbReference>
<dbReference type="InterPro" id="IPR002347">
    <property type="entry name" value="SDR_fam"/>
</dbReference>
<proteinExistence type="predicted"/>
<dbReference type="AlphaFoldDB" id="A0A7R9LCB6"/>
<protein>
    <submittedName>
        <fullName evidence="2">Uncharacterized protein</fullName>
    </submittedName>
</protein>
<dbReference type="PROSITE" id="PS00061">
    <property type="entry name" value="ADH_SHORT"/>
    <property type="match status" value="1"/>
</dbReference>
<name>A0A7R9LCB6_9ACAR</name>
<dbReference type="PRINTS" id="PR00080">
    <property type="entry name" value="SDRFAMILY"/>
</dbReference>
<dbReference type="Pfam" id="PF13561">
    <property type="entry name" value="adh_short_C2"/>
    <property type="match status" value="1"/>
</dbReference>
<keyword evidence="3" id="KW-1185">Reference proteome</keyword>
<dbReference type="SUPFAM" id="SSF51735">
    <property type="entry name" value="NAD(P)-binding Rossmann-fold domains"/>
    <property type="match status" value="1"/>
</dbReference>
<accession>A0A7R9LCB6</accession>
<gene>
    <name evidence="2" type="ORF">ONB1V03_LOCUS1683</name>
</gene>
<dbReference type="EMBL" id="OC915152">
    <property type="protein sequence ID" value="CAD7638939.1"/>
    <property type="molecule type" value="Genomic_DNA"/>
</dbReference>
<reference evidence="2" key="1">
    <citation type="submission" date="2020-11" db="EMBL/GenBank/DDBJ databases">
        <authorList>
            <person name="Tran Van P."/>
        </authorList>
    </citation>
    <scope>NUCLEOTIDE SEQUENCE</scope>
</reference>
<dbReference type="NCBIfam" id="NF005559">
    <property type="entry name" value="PRK07231.1"/>
    <property type="match status" value="1"/>
</dbReference>
<dbReference type="OrthoDB" id="6512284at2759"/>
<sequence>MSRSDRFSGKVVLVTGSSSGIGAETAIQFAKYGAQVVITGRRAKNLSHVSQQITKVSPKGLKALEVVADVSKDDDCKRLIESTIKAFGRLDVLVNNAGVTGVTDIHDKNILNEYQRIFDTNVRSVIHLTHLATEYLETTKGNIINISSIAGLKPFQLWSIYCMSKTALDMFTKCLALELGSKGIRVNSVNPAAVRTEIMYTSGGLSKEVAEENYELQAKTYPLGRVADPIDIANVVLFLASEESSFVTGINMLSDGGSLNANFSTSDFSQNK</sequence>
<evidence type="ECO:0000256" key="1">
    <source>
        <dbReference type="ARBA" id="ARBA00023002"/>
    </source>
</evidence>
<dbReference type="InterPro" id="IPR036291">
    <property type="entry name" value="NAD(P)-bd_dom_sf"/>
</dbReference>
<keyword evidence="1" id="KW-0560">Oxidoreductase</keyword>